<accession>A0A3B0U661</accession>
<dbReference type="Pfam" id="PF14054">
    <property type="entry name" value="DUF4249"/>
    <property type="match status" value="1"/>
</dbReference>
<gene>
    <name evidence="1" type="ORF">MNBD_BACTEROID01-432</name>
</gene>
<proteinExistence type="predicted"/>
<name>A0A3B0U661_9ZZZZ</name>
<protein>
    <recommendedName>
        <fullName evidence="2">DUF4249 domain-containing protein</fullName>
    </recommendedName>
</protein>
<evidence type="ECO:0000313" key="1">
    <source>
        <dbReference type="EMBL" id="VAW21972.1"/>
    </source>
</evidence>
<dbReference type="EMBL" id="UOEP01000162">
    <property type="protein sequence ID" value="VAW21972.1"/>
    <property type="molecule type" value="Genomic_DNA"/>
</dbReference>
<evidence type="ECO:0008006" key="2">
    <source>
        <dbReference type="Google" id="ProtNLM"/>
    </source>
</evidence>
<dbReference type="PROSITE" id="PS51257">
    <property type="entry name" value="PROKAR_LIPOPROTEIN"/>
    <property type="match status" value="1"/>
</dbReference>
<sequence length="298" mass="33333">MKQFVLPLLSIILITLTACEDVIEVKLSKENLDLYAVEAKITTEDNPYVYFYKGPNVDDNTAYTGISGAMVTISDDGYRPKSILLVEDPAQKGVYHVPGHKSFFGEIGKEYTVTIEHGGVTLTAKDRLSRVEPIDLIQVMASLRGDRKFLGIYTYGNESPGVGDYYKWDIYINGTLLNNAENIIVVSDEQVDGNYVRGFEIFTDFHDPKKEEDRKLKFMDTVVVKQTSISKQAYLFYYQMHEQSMAGGLYSVPPANIKGNFSASDGKTVLGIFTAHDVSTSNVVVIDESIESQLDKRQ</sequence>
<reference evidence="1" key="1">
    <citation type="submission" date="2018-06" db="EMBL/GenBank/DDBJ databases">
        <authorList>
            <person name="Zhirakovskaya E."/>
        </authorList>
    </citation>
    <scope>NUCLEOTIDE SEQUENCE</scope>
</reference>
<dbReference type="AlphaFoldDB" id="A0A3B0U661"/>
<organism evidence="1">
    <name type="scientific">hydrothermal vent metagenome</name>
    <dbReference type="NCBI Taxonomy" id="652676"/>
    <lineage>
        <taxon>unclassified sequences</taxon>
        <taxon>metagenomes</taxon>
        <taxon>ecological metagenomes</taxon>
    </lineage>
</organism>
<dbReference type="InterPro" id="IPR025345">
    <property type="entry name" value="DUF4249"/>
</dbReference>